<feature type="transmembrane region" description="Helical" evidence="2">
    <location>
        <begin position="343"/>
        <end position="362"/>
    </location>
</feature>
<evidence type="ECO:0000256" key="2">
    <source>
        <dbReference type="SAM" id="Phobius"/>
    </source>
</evidence>
<organism evidence="3">
    <name type="scientific">Tetraselmis chuii</name>
    <dbReference type="NCBI Taxonomy" id="63592"/>
    <lineage>
        <taxon>Eukaryota</taxon>
        <taxon>Viridiplantae</taxon>
        <taxon>Chlorophyta</taxon>
        <taxon>core chlorophytes</taxon>
        <taxon>Chlorodendrophyceae</taxon>
        <taxon>Chlorodendrales</taxon>
        <taxon>Chlorodendraceae</taxon>
        <taxon>Tetraselmis</taxon>
    </lineage>
</organism>
<proteinExistence type="predicted"/>
<sequence>MVSERDESVATPLTSSTTGEVTAEPQNPETTGPEVPTTANGGIDADTQQPTALSSNGIIVAAETDGCAPVDAPVSTAKATPAAPEPKVLSLPTLASLAAAEPQLSNGLHCEAHHTFGPDEHGDSVGPLVKGSDSKQSTPRKPPSGKNGAVTAALPFQRPPMKRTSLARNSAPVPQPLPAPPSPVTSRTPSTTGVAPAADDRPPMRRTSLSRRSAPPDLSRVSMSSSAPMQSVRFVEEVPRRAVRAAIVVSFNAILMAVAEIIIEILIVLSAYPKLPFRLDFFFLTILSALLGVHTLHGVRGGHFDTSRNSLQVGGLVETALIAGDILFMVSQGDKYPAAIPTRMPFLILTAVNLGLVIYLYVEMSLFHKRELALEQAREQAAV</sequence>
<evidence type="ECO:0000256" key="1">
    <source>
        <dbReference type="SAM" id="MobiDB-lite"/>
    </source>
</evidence>
<accession>A0A7S1SRM3</accession>
<feature type="compositionally biased region" description="Polar residues" evidence="1">
    <location>
        <begin position="46"/>
        <end position="57"/>
    </location>
</feature>
<gene>
    <name evidence="3" type="ORF">TCHU04912_LOCUS9170</name>
</gene>
<feature type="compositionally biased region" description="Pro residues" evidence="1">
    <location>
        <begin position="173"/>
        <end position="183"/>
    </location>
</feature>
<reference evidence="3" key="1">
    <citation type="submission" date="2021-01" db="EMBL/GenBank/DDBJ databases">
        <authorList>
            <person name="Corre E."/>
            <person name="Pelletier E."/>
            <person name="Niang G."/>
            <person name="Scheremetjew M."/>
            <person name="Finn R."/>
            <person name="Kale V."/>
            <person name="Holt S."/>
            <person name="Cochrane G."/>
            <person name="Meng A."/>
            <person name="Brown T."/>
            <person name="Cohen L."/>
        </authorList>
    </citation>
    <scope>NUCLEOTIDE SEQUENCE</scope>
    <source>
        <strain evidence="3">PLY429</strain>
    </source>
</reference>
<feature type="compositionally biased region" description="Basic and acidic residues" evidence="1">
    <location>
        <begin position="110"/>
        <end position="123"/>
    </location>
</feature>
<dbReference type="EMBL" id="HBGG01017884">
    <property type="protein sequence ID" value="CAD9206934.1"/>
    <property type="molecule type" value="Transcribed_RNA"/>
</dbReference>
<feature type="region of interest" description="Disordered" evidence="1">
    <location>
        <begin position="109"/>
        <end position="223"/>
    </location>
</feature>
<evidence type="ECO:0000313" key="3">
    <source>
        <dbReference type="EMBL" id="CAD9206934.1"/>
    </source>
</evidence>
<keyword evidence="2" id="KW-0812">Transmembrane</keyword>
<keyword evidence="2" id="KW-0472">Membrane</keyword>
<feature type="region of interest" description="Disordered" evidence="1">
    <location>
        <begin position="1"/>
        <end position="57"/>
    </location>
</feature>
<protein>
    <submittedName>
        <fullName evidence="3">Uncharacterized protein</fullName>
    </submittedName>
</protein>
<keyword evidence="2" id="KW-1133">Transmembrane helix</keyword>
<name>A0A7S1SRM3_9CHLO</name>
<feature type="compositionally biased region" description="Polar residues" evidence="1">
    <location>
        <begin position="11"/>
        <end position="30"/>
    </location>
</feature>
<dbReference type="AlphaFoldDB" id="A0A7S1SRM3"/>
<feature type="transmembrane region" description="Helical" evidence="2">
    <location>
        <begin position="243"/>
        <end position="269"/>
    </location>
</feature>
<feature type="transmembrane region" description="Helical" evidence="2">
    <location>
        <begin position="281"/>
        <end position="299"/>
    </location>
</feature>
<feature type="transmembrane region" description="Helical" evidence="2">
    <location>
        <begin position="311"/>
        <end position="331"/>
    </location>
</feature>